<evidence type="ECO:0000256" key="1">
    <source>
        <dbReference type="SAM" id="Phobius"/>
    </source>
</evidence>
<protein>
    <submittedName>
        <fullName evidence="2">Uncharacterized protein</fullName>
    </submittedName>
</protein>
<name>A0A2P6PXG0_ROSCH</name>
<dbReference type="Proteomes" id="UP000238479">
    <property type="component" value="Chromosome 6"/>
</dbReference>
<feature type="transmembrane region" description="Helical" evidence="1">
    <location>
        <begin position="28"/>
        <end position="45"/>
    </location>
</feature>
<keyword evidence="1" id="KW-0472">Membrane</keyword>
<keyword evidence="1" id="KW-1133">Transmembrane helix</keyword>
<dbReference type="EMBL" id="PDCK01000044">
    <property type="protein sequence ID" value="PRQ26618.1"/>
    <property type="molecule type" value="Genomic_DNA"/>
</dbReference>
<sequence>MNFASVFFYKFTGTSFIYFCKIISKEYYFSWLCILIVVFTRRLLLEWIHIRRSLIVMISSPASVFPSHLWHLPPLPLFHSGDHHVMCVLFLCCTYDETGSNLGPIYIYTHLKWLCILFLAVIVTEELFPLCKSEAWTKFNKEELS</sequence>
<organism evidence="2 3">
    <name type="scientific">Rosa chinensis</name>
    <name type="common">China rose</name>
    <dbReference type="NCBI Taxonomy" id="74649"/>
    <lineage>
        <taxon>Eukaryota</taxon>
        <taxon>Viridiplantae</taxon>
        <taxon>Streptophyta</taxon>
        <taxon>Embryophyta</taxon>
        <taxon>Tracheophyta</taxon>
        <taxon>Spermatophyta</taxon>
        <taxon>Magnoliopsida</taxon>
        <taxon>eudicotyledons</taxon>
        <taxon>Gunneridae</taxon>
        <taxon>Pentapetalae</taxon>
        <taxon>rosids</taxon>
        <taxon>fabids</taxon>
        <taxon>Rosales</taxon>
        <taxon>Rosaceae</taxon>
        <taxon>Rosoideae</taxon>
        <taxon>Rosoideae incertae sedis</taxon>
        <taxon>Rosa</taxon>
    </lineage>
</organism>
<reference evidence="2 3" key="1">
    <citation type="journal article" date="2018" name="Nat. Genet.">
        <title>The Rosa genome provides new insights in the design of modern roses.</title>
        <authorList>
            <person name="Bendahmane M."/>
        </authorList>
    </citation>
    <scope>NUCLEOTIDE SEQUENCE [LARGE SCALE GENOMIC DNA]</scope>
    <source>
        <strain evidence="3">cv. Old Blush</strain>
    </source>
</reference>
<accession>A0A2P6PXG0</accession>
<dbReference type="Gramene" id="PRQ26618">
    <property type="protein sequence ID" value="PRQ26618"/>
    <property type="gene ID" value="RchiOBHm_Chr6g0296541"/>
</dbReference>
<evidence type="ECO:0000313" key="2">
    <source>
        <dbReference type="EMBL" id="PRQ26618.1"/>
    </source>
</evidence>
<proteinExistence type="predicted"/>
<keyword evidence="1" id="KW-0812">Transmembrane</keyword>
<comment type="caution">
    <text evidence="2">The sequence shown here is derived from an EMBL/GenBank/DDBJ whole genome shotgun (WGS) entry which is preliminary data.</text>
</comment>
<dbReference type="AlphaFoldDB" id="A0A2P6PXG0"/>
<evidence type="ECO:0000313" key="3">
    <source>
        <dbReference type="Proteomes" id="UP000238479"/>
    </source>
</evidence>
<keyword evidence="3" id="KW-1185">Reference proteome</keyword>
<gene>
    <name evidence="2" type="ORF">RchiOBHm_Chr6g0296541</name>
</gene>